<keyword evidence="14 18" id="KW-0520">NAD</keyword>
<evidence type="ECO:0000256" key="8">
    <source>
        <dbReference type="ARBA" id="ARBA00017684"/>
    </source>
</evidence>
<dbReference type="Pfam" id="PF24621">
    <property type="entry name" value="DHQS_C"/>
    <property type="match status" value="1"/>
</dbReference>
<evidence type="ECO:0000256" key="14">
    <source>
        <dbReference type="ARBA" id="ARBA00023027"/>
    </source>
</evidence>
<keyword evidence="17 18" id="KW-0170">Cobalt</keyword>
<dbReference type="GO" id="GO:0005737">
    <property type="term" value="C:cytoplasm"/>
    <property type="evidence" value="ECO:0007669"/>
    <property type="project" value="UniProtKB-SubCell"/>
</dbReference>
<dbReference type="PANTHER" id="PTHR43622:SF7">
    <property type="entry name" value="3-DEHYDROQUINATE SYNTHASE, CHLOROPLASTIC"/>
    <property type="match status" value="1"/>
</dbReference>
<dbReference type="InterPro" id="IPR056179">
    <property type="entry name" value="DHQS_C"/>
</dbReference>
<dbReference type="RefSeq" id="WP_041090108.1">
    <property type="nucleotide sequence ID" value="NZ_JXRP01000019.1"/>
</dbReference>
<feature type="binding site" evidence="18">
    <location>
        <begin position="130"/>
        <end position="131"/>
    </location>
    <ligand>
        <name>NAD(+)</name>
        <dbReference type="ChEBI" id="CHEBI:57540"/>
    </ligand>
</feature>
<feature type="binding site" evidence="18">
    <location>
        <position position="142"/>
    </location>
    <ligand>
        <name>NAD(+)</name>
        <dbReference type="ChEBI" id="CHEBI:57540"/>
    </ligand>
</feature>
<dbReference type="CDD" id="cd08195">
    <property type="entry name" value="DHQS"/>
    <property type="match status" value="1"/>
</dbReference>
<feature type="binding site" evidence="18">
    <location>
        <begin position="169"/>
        <end position="172"/>
    </location>
    <ligand>
        <name>NAD(+)</name>
        <dbReference type="ChEBI" id="CHEBI:57540"/>
    </ligand>
</feature>
<dbReference type="SUPFAM" id="SSF56796">
    <property type="entry name" value="Dehydroquinate synthase-like"/>
    <property type="match status" value="1"/>
</dbReference>
<keyword evidence="10 18" id="KW-0028">Amino-acid biosynthesis</keyword>
<evidence type="ECO:0000256" key="12">
    <source>
        <dbReference type="ARBA" id="ARBA00022741"/>
    </source>
</evidence>
<evidence type="ECO:0000256" key="7">
    <source>
        <dbReference type="ARBA" id="ARBA00013031"/>
    </source>
</evidence>
<organism evidence="21 22">
    <name type="scientific">Jeotgalibacillus soli</name>
    <dbReference type="NCBI Taxonomy" id="889306"/>
    <lineage>
        <taxon>Bacteria</taxon>
        <taxon>Bacillati</taxon>
        <taxon>Bacillota</taxon>
        <taxon>Bacilli</taxon>
        <taxon>Bacillales</taxon>
        <taxon>Caryophanaceae</taxon>
        <taxon>Jeotgalibacillus</taxon>
    </lineage>
</organism>
<evidence type="ECO:0000256" key="5">
    <source>
        <dbReference type="ARBA" id="ARBA00004661"/>
    </source>
</evidence>
<dbReference type="GO" id="GO:0009073">
    <property type="term" value="P:aromatic amino acid family biosynthetic process"/>
    <property type="evidence" value="ECO:0007669"/>
    <property type="project" value="UniProtKB-KW"/>
</dbReference>
<dbReference type="UniPathway" id="UPA00053">
    <property type="reaction ID" value="UER00085"/>
</dbReference>
<dbReference type="Gene3D" id="1.20.1090.10">
    <property type="entry name" value="Dehydroquinate synthase-like - alpha domain"/>
    <property type="match status" value="1"/>
</dbReference>
<sequence length="364" mass="40487">MDIIEVHAGEATYPVEIGENVLLSLPSRVASLTPAVTSVFYIVDKAVYDQYEGRIKEHVPNHQHVFWHVIPAGEAAKTFDVYQQCLGAALEAGLDRHSLIIACGGGATGDLAGFVSATYMRGIRFIQLPTTILAHDSAVGGKVAINHPLGKNMVGSFHQPSAVLYDLSFLRTLPIKEVRSGFAEVIKHALIADPAFLEELMKNLSTLEDIEPSFLAYCLKKGVQIKSEIVRQDERETGVRAYLNFGHTYGHAIEAAAGYGKWTHGEAIMVGVVYALYISKQVNHCDFNVSLFIDWIQRLGYTLSIPEELSFTKLYDRMAQDKKTIANEIRFVLLEETGVPHLKKVTKELLEEADRFIRQIGREE</sequence>
<feature type="domain" description="3-dehydroquinate synthase C-terminal" evidence="20">
    <location>
        <begin position="181"/>
        <end position="324"/>
    </location>
</feature>
<comment type="caution">
    <text evidence="21">The sequence shown here is derived from an EMBL/GenBank/DDBJ whole genome shotgun (WGS) entry which is preliminary data.</text>
</comment>
<keyword evidence="11 18" id="KW-0479">Metal-binding</keyword>
<dbReference type="NCBIfam" id="TIGR01357">
    <property type="entry name" value="aroB"/>
    <property type="match status" value="1"/>
</dbReference>
<dbReference type="InterPro" id="IPR030963">
    <property type="entry name" value="DHQ_synth_fam"/>
</dbReference>
<evidence type="ECO:0000256" key="6">
    <source>
        <dbReference type="ARBA" id="ARBA00005412"/>
    </source>
</evidence>
<evidence type="ECO:0000256" key="15">
    <source>
        <dbReference type="ARBA" id="ARBA00023141"/>
    </source>
</evidence>
<dbReference type="GO" id="GO:0009423">
    <property type="term" value="P:chorismate biosynthetic process"/>
    <property type="evidence" value="ECO:0007669"/>
    <property type="project" value="UniProtKB-UniRule"/>
</dbReference>
<evidence type="ECO:0000256" key="11">
    <source>
        <dbReference type="ARBA" id="ARBA00022723"/>
    </source>
</evidence>
<keyword evidence="22" id="KW-1185">Reference proteome</keyword>
<dbReference type="Gene3D" id="3.40.50.1970">
    <property type="match status" value="1"/>
</dbReference>
<keyword evidence="13 18" id="KW-0862">Zinc</keyword>
<dbReference type="PANTHER" id="PTHR43622">
    <property type="entry name" value="3-DEHYDROQUINATE SYNTHASE"/>
    <property type="match status" value="1"/>
</dbReference>
<comment type="pathway">
    <text evidence="5 18">Metabolic intermediate biosynthesis; chorismate biosynthesis; chorismate from D-erythrose 4-phosphate and phosphoenolpyruvate: step 2/7.</text>
</comment>
<feature type="domain" description="3-dehydroquinate synthase N-terminal" evidence="19">
    <location>
        <begin position="69"/>
        <end position="179"/>
    </location>
</feature>
<comment type="cofactor">
    <cofactor evidence="3">
        <name>Zn(2+)</name>
        <dbReference type="ChEBI" id="CHEBI:29105"/>
    </cofactor>
</comment>
<evidence type="ECO:0000256" key="1">
    <source>
        <dbReference type="ARBA" id="ARBA00001393"/>
    </source>
</evidence>
<protein>
    <recommendedName>
        <fullName evidence="8 18">3-dehydroquinate synthase</fullName>
        <shortName evidence="18">DHQS</shortName>
        <ecNumber evidence="7 18">4.2.3.4</ecNumber>
    </recommendedName>
</protein>
<keyword evidence="9 18" id="KW-0963">Cytoplasm</keyword>
<evidence type="ECO:0000256" key="10">
    <source>
        <dbReference type="ARBA" id="ARBA00022605"/>
    </source>
</evidence>
<dbReference type="PIRSF" id="PIRSF001455">
    <property type="entry name" value="DHQ_synth"/>
    <property type="match status" value="1"/>
</dbReference>
<dbReference type="Proteomes" id="UP000031938">
    <property type="component" value="Unassembled WGS sequence"/>
</dbReference>
<dbReference type="PATRIC" id="fig|889306.3.peg.3177"/>
<gene>
    <name evidence="18" type="primary">aroB</name>
    <name evidence="21" type="ORF">KP78_31630</name>
</gene>
<dbReference type="GO" id="GO:0003856">
    <property type="term" value="F:3-dehydroquinate synthase activity"/>
    <property type="evidence" value="ECO:0007669"/>
    <property type="project" value="UniProtKB-UniRule"/>
</dbReference>
<keyword evidence="15 18" id="KW-0057">Aromatic amino acid biosynthesis</keyword>
<keyword evidence="16 18" id="KW-0456">Lyase</keyword>
<feature type="binding site" evidence="18">
    <location>
        <position position="151"/>
    </location>
    <ligand>
        <name>NAD(+)</name>
        <dbReference type="ChEBI" id="CHEBI:57540"/>
    </ligand>
</feature>
<dbReference type="EMBL" id="JXRP01000019">
    <property type="protein sequence ID" value="KIL44199.1"/>
    <property type="molecule type" value="Genomic_DNA"/>
</dbReference>
<dbReference type="InterPro" id="IPR050071">
    <property type="entry name" value="Dehydroquinate_synthase"/>
</dbReference>
<evidence type="ECO:0000256" key="16">
    <source>
        <dbReference type="ARBA" id="ARBA00023239"/>
    </source>
</evidence>
<dbReference type="GO" id="GO:0046872">
    <property type="term" value="F:metal ion binding"/>
    <property type="evidence" value="ECO:0007669"/>
    <property type="project" value="UniProtKB-KW"/>
</dbReference>
<evidence type="ECO:0000313" key="21">
    <source>
        <dbReference type="EMBL" id="KIL44199.1"/>
    </source>
</evidence>
<dbReference type="InterPro" id="IPR030960">
    <property type="entry name" value="DHQS/DOIS_N"/>
</dbReference>
<evidence type="ECO:0000259" key="19">
    <source>
        <dbReference type="Pfam" id="PF01761"/>
    </source>
</evidence>
<evidence type="ECO:0000313" key="22">
    <source>
        <dbReference type="Proteomes" id="UP000031938"/>
    </source>
</evidence>
<evidence type="ECO:0000256" key="4">
    <source>
        <dbReference type="ARBA" id="ARBA00004496"/>
    </source>
</evidence>
<evidence type="ECO:0000256" key="3">
    <source>
        <dbReference type="ARBA" id="ARBA00001947"/>
    </source>
</evidence>
<comment type="caution">
    <text evidence="18">Lacks conserved residue(s) required for the propagation of feature annotation.</text>
</comment>
<dbReference type="AlphaFoldDB" id="A0A0C2RR15"/>
<proteinExistence type="inferred from homology"/>
<evidence type="ECO:0000256" key="9">
    <source>
        <dbReference type="ARBA" id="ARBA00022490"/>
    </source>
</evidence>
<feature type="binding site" evidence="18">
    <location>
        <position position="184"/>
    </location>
    <ligand>
        <name>Zn(2+)</name>
        <dbReference type="ChEBI" id="CHEBI:29105"/>
    </ligand>
</feature>
<comment type="catalytic activity">
    <reaction evidence="1 18">
        <text>7-phospho-2-dehydro-3-deoxy-D-arabino-heptonate = 3-dehydroquinate + phosphate</text>
        <dbReference type="Rhea" id="RHEA:21968"/>
        <dbReference type="ChEBI" id="CHEBI:32364"/>
        <dbReference type="ChEBI" id="CHEBI:43474"/>
        <dbReference type="ChEBI" id="CHEBI:58394"/>
        <dbReference type="EC" id="4.2.3.4"/>
    </reaction>
</comment>
<feature type="binding site" evidence="18">
    <location>
        <position position="247"/>
    </location>
    <ligand>
        <name>Zn(2+)</name>
        <dbReference type="ChEBI" id="CHEBI:29105"/>
    </ligand>
</feature>
<dbReference type="Pfam" id="PF01761">
    <property type="entry name" value="DHQ_synthase"/>
    <property type="match status" value="1"/>
</dbReference>
<name>A0A0C2RR15_9BACL</name>
<feature type="binding site" evidence="18">
    <location>
        <position position="264"/>
    </location>
    <ligand>
        <name>Zn(2+)</name>
        <dbReference type="ChEBI" id="CHEBI:29105"/>
    </ligand>
</feature>
<comment type="cofactor">
    <cofactor evidence="2 18">
        <name>NAD(+)</name>
        <dbReference type="ChEBI" id="CHEBI:57540"/>
    </cofactor>
</comment>
<comment type="function">
    <text evidence="18">Catalyzes the conversion of 3-deoxy-D-arabino-heptulosonate 7-phosphate (DAHP) to dehydroquinate (DHQ).</text>
</comment>
<accession>A0A0C2RR15</accession>
<evidence type="ECO:0000256" key="2">
    <source>
        <dbReference type="ARBA" id="ARBA00001911"/>
    </source>
</evidence>
<dbReference type="GO" id="GO:0008652">
    <property type="term" value="P:amino acid biosynthetic process"/>
    <property type="evidence" value="ECO:0007669"/>
    <property type="project" value="UniProtKB-KW"/>
</dbReference>
<evidence type="ECO:0000256" key="18">
    <source>
        <dbReference type="HAMAP-Rule" id="MF_00110"/>
    </source>
</evidence>
<comment type="cofactor">
    <cofactor evidence="18">
        <name>Co(2+)</name>
        <dbReference type="ChEBI" id="CHEBI:48828"/>
    </cofactor>
    <cofactor evidence="18">
        <name>Zn(2+)</name>
        <dbReference type="ChEBI" id="CHEBI:29105"/>
    </cofactor>
    <text evidence="18">Binds 1 divalent metal cation per subunit. Can use either Co(2+) or Zn(2+).</text>
</comment>
<comment type="subcellular location">
    <subcellularLocation>
        <location evidence="4 18">Cytoplasm</location>
    </subcellularLocation>
</comment>
<feature type="binding site" evidence="18">
    <location>
        <begin position="106"/>
        <end position="110"/>
    </location>
    <ligand>
        <name>NAD(+)</name>
        <dbReference type="ChEBI" id="CHEBI:57540"/>
    </ligand>
</feature>
<reference evidence="21 22" key="1">
    <citation type="submission" date="2015-01" db="EMBL/GenBank/DDBJ databases">
        <title>Genome sequencing of Jeotgalibacillus soli.</title>
        <authorList>
            <person name="Goh K.M."/>
            <person name="Chan K.-G."/>
            <person name="Yaakop A.S."/>
            <person name="Ee R."/>
            <person name="Gan H.M."/>
            <person name="Chan C.S."/>
        </authorList>
    </citation>
    <scope>NUCLEOTIDE SEQUENCE [LARGE SCALE GENOMIC DNA]</scope>
    <source>
        <strain evidence="21 22">P9</strain>
    </source>
</reference>
<evidence type="ECO:0000256" key="13">
    <source>
        <dbReference type="ARBA" id="ARBA00022833"/>
    </source>
</evidence>
<dbReference type="FunFam" id="3.40.50.1970:FF:000007">
    <property type="entry name" value="Pentafunctional AROM polypeptide"/>
    <property type="match status" value="1"/>
</dbReference>
<keyword evidence="12 18" id="KW-0547">Nucleotide-binding</keyword>
<dbReference type="OrthoDB" id="9806583at2"/>
<evidence type="ECO:0000259" key="20">
    <source>
        <dbReference type="Pfam" id="PF24621"/>
    </source>
</evidence>
<dbReference type="GO" id="GO:0000166">
    <property type="term" value="F:nucleotide binding"/>
    <property type="evidence" value="ECO:0007669"/>
    <property type="project" value="UniProtKB-KW"/>
</dbReference>
<evidence type="ECO:0000256" key="17">
    <source>
        <dbReference type="ARBA" id="ARBA00023285"/>
    </source>
</evidence>
<dbReference type="EC" id="4.2.3.4" evidence="7 18"/>
<comment type="similarity">
    <text evidence="6 18">Belongs to the sugar phosphate cyclases superfamily. Dehydroquinate synthase family.</text>
</comment>
<dbReference type="HAMAP" id="MF_00110">
    <property type="entry name" value="DHQ_synthase"/>
    <property type="match status" value="1"/>
</dbReference>
<dbReference type="STRING" id="889306.KP78_31630"/>
<dbReference type="InterPro" id="IPR016037">
    <property type="entry name" value="DHQ_synth_AroB"/>
</dbReference>